<dbReference type="AlphaFoldDB" id="A0AAW0A2C8"/>
<keyword evidence="2" id="KW-1185">Reference proteome</keyword>
<protein>
    <recommendedName>
        <fullName evidence="3">F-box domain-containing protein</fullName>
    </recommendedName>
</protein>
<dbReference type="InterPro" id="IPR036047">
    <property type="entry name" value="F-box-like_dom_sf"/>
</dbReference>
<reference evidence="1 2" key="1">
    <citation type="journal article" date="2024" name="J Genomics">
        <title>Draft genome sequencing and assembly of Favolaschia claudopus CIRM-BRFM 2984 isolated from oak limbs.</title>
        <authorList>
            <person name="Navarro D."/>
            <person name="Drula E."/>
            <person name="Chaduli D."/>
            <person name="Cazenave R."/>
            <person name="Ahrendt S."/>
            <person name="Wang J."/>
            <person name="Lipzen A."/>
            <person name="Daum C."/>
            <person name="Barry K."/>
            <person name="Grigoriev I.V."/>
            <person name="Favel A."/>
            <person name="Rosso M.N."/>
            <person name="Martin F."/>
        </authorList>
    </citation>
    <scope>NUCLEOTIDE SEQUENCE [LARGE SCALE GENOMIC DNA]</scope>
    <source>
        <strain evidence="1 2">CIRM-BRFM 2984</strain>
    </source>
</reference>
<comment type="caution">
    <text evidence="1">The sequence shown here is derived from an EMBL/GenBank/DDBJ whole genome shotgun (WGS) entry which is preliminary data.</text>
</comment>
<dbReference type="SUPFAM" id="SSF52047">
    <property type="entry name" value="RNI-like"/>
    <property type="match status" value="1"/>
</dbReference>
<dbReference type="Proteomes" id="UP001362999">
    <property type="component" value="Unassembled WGS sequence"/>
</dbReference>
<sequence>MSAHGLTWGALAIAAYTQKLGRSDPASYKANINSIPKELVHRILSFVPESFDLDPSASMTDIHRLRGVCYLWREIVLNNPFFFSKILVDFKKRPEHIQEWLSRSRQDVLTIFFSLGCDGERVAPAYRLILKLIDILAPCIPRCKKISFHANSAFAAGLLFNVLMKLNAGSVPVIHVVADDDDTLHLPKMFTATTAIVRHIVAQRCALGVLPSSLTFFKLVDIAATLQLTATQVRNALSGALSLRELVLHRVTIQYDIVPRVLLPSLTTLDICASTREEALILKVIELPELLELELELDESVIFDVAAESLSHGSKVQMLSLAITSSTLGRMRDFFRTVPRLRCLTVSGSDEAIETTIGMVVLTSADVFPLIERMQFGDELDDDLLPCMFSAVAARSPQVKLISPVSDVVHNHRQMQCMFLRDGKVVKERRCVVNGDFWDV</sequence>
<evidence type="ECO:0000313" key="2">
    <source>
        <dbReference type="Proteomes" id="UP001362999"/>
    </source>
</evidence>
<dbReference type="Gene3D" id="1.20.1280.50">
    <property type="match status" value="1"/>
</dbReference>
<organism evidence="1 2">
    <name type="scientific">Favolaschia claudopus</name>
    <dbReference type="NCBI Taxonomy" id="2862362"/>
    <lineage>
        <taxon>Eukaryota</taxon>
        <taxon>Fungi</taxon>
        <taxon>Dikarya</taxon>
        <taxon>Basidiomycota</taxon>
        <taxon>Agaricomycotina</taxon>
        <taxon>Agaricomycetes</taxon>
        <taxon>Agaricomycetidae</taxon>
        <taxon>Agaricales</taxon>
        <taxon>Marasmiineae</taxon>
        <taxon>Mycenaceae</taxon>
        <taxon>Favolaschia</taxon>
    </lineage>
</organism>
<dbReference type="EMBL" id="JAWWNJ010000089">
    <property type="protein sequence ID" value="KAK7000246.1"/>
    <property type="molecule type" value="Genomic_DNA"/>
</dbReference>
<gene>
    <name evidence="1" type="ORF">R3P38DRAFT_3219133</name>
</gene>
<evidence type="ECO:0000313" key="1">
    <source>
        <dbReference type="EMBL" id="KAK7000246.1"/>
    </source>
</evidence>
<accession>A0AAW0A2C8</accession>
<evidence type="ECO:0008006" key="3">
    <source>
        <dbReference type="Google" id="ProtNLM"/>
    </source>
</evidence>
<proteinExistence type="predicted"/>
<dbReference type="SUPFAM" id="SSF81383">
    <property type="entry name" value="F-box domain"/>
    <property type="match status" value="1"/>
</dbReference>
<name>A0AAW0A2C8_9AGAR</name>